<evidence type="ECO:0000256" key="7">
    <source>
        <dbReference type="SAM" id="MobiDB-lite"/>
    </source>
</evidence>
<evidence type="ECO:0000256" key="1">
    <source>
        <dbReference type="ARBA" id="ARBA00004370"/>
    </source>
</evidence>
<comment type="caution">
    <text evidence="10">The sequence shown here is derived from an EMBL/GenBank/DDBJ whole genome shotgun (WGS) entry which is preliminary data.</text>
</comment>
<dbReference type="EMBL" id="CAJVPD010000111">
    <property type="protein sequence ID" value="CAG8341506.1"/>
    <property type="molecule type" value="Genomic_DNA"/>
</dbReference>
<feature type="transmembrane region" description="Helical" evidence="8">
    <location>
        <begin position="246"/>
        <end position="267"/>
    </location>
</feature>
<feature type="compositionally biased region" description="Acidic residues" evidence="7">
    <location>
        <begin position="400"/>
        <end position="409"/>
    </location>
</feature>
<dbReference type="Gene3D" id="2.60.40.1210">
    <property type="entry name" value="Cellobiose dehydrogenase, cytochrome domain"/>
    <property type="match status" value="1"/>
</dbReference>
<dbReference type="SUPFAM" id="SSF49344">
    <property type="entry name" value="CBD9-like"/>
    <property type="match status" value="1"/>
</dbReference>
<dbReference type="AlphaFoldDB" id="A0A9W4IT92"/>
<accession>A0A9W4IT92</accession>
<feature type="transmembrane region" description="Helical" evidence="8">
    <location>
        <begin position="315"/>
        <end position="333"/>
    </location>
</feature>
<comment type="subcellular location">
    <subcellularLocation>
        <location evidence="1">Membrane</location>
    </subcellularLocation>
</comment>
<name>A0A9W4IT92_9EURO</name>
<dbReference type="CDD" id="cd08760">
    <property type="entry name" value="Cyt_b561_FRRS1_like"/>
    <property type="match status" value="1"/>
</dbReference>
<dbReference type="PANTHER" id="PTHR47797:SF3">
    <property type="entry name" value="CYTOCHROME B561 DOMAIN-CONTAINING PROTEIN"/>
    <property type="match status" value="1"/>
</dbReference>
<feature type="region of interest" description="Disordered" evidence="7">
    <location>
        <begin position="379"/>
        <end position="409"/>
    </location>
</feature>
<keyword evidence="2" id="KW-0813">Transport</keyword>
<dbReference type="Proteomes" id="UP001152592">
    <property type="component" value="Unassembled WGS sequence"/>
</dbReference>
<evidence type="ECO:0000256" key="2">
    <source>
        <dbReference type="ARBA" id="ARBA00022448"/>
    </source>
</evidence>
<organism evidence="10 11">
    <name type="scientific">Penicillium salamii</name>
    <dbReference type="NCBI Taxonomy" id="1612424"/>
    <lineage>
        <taxon>Eukaryota</taxon>
        <taxon>Fungi</taxon>
        <taxon>Dikarya</taxon>
        <taxon>Ascomycota</taxon>
        <taxon>Pezizomycotina</taxon>
        <taxon>Eurotiomycetes</taxon>
        <taxon>Eurotiomycetidae</taxon>
        <taxon>Eurotiales</taxon>
        <taxon>Aspergillaceae</taxon>
        <taxon>Penicillium</taxon>
    </lineage>
</organism>
<reference evidence="10" key="1">
    <citation type="submission" date="2021-07" db="EMBL/GenBank/DDBJ databases">
        <authorList>
            <person name="Branca A.L. A."/>
        </authorList>
    </citation>
    <scope>NUCLEOTIDE SEQUENCE</scope>
</reference>
<evidence type="ECO:0000313" key="11">
    <source>
        <dbReference type="Proteomes" id="UP001152592"/>
    </source>
</evidence>
<dbReference type="SMART" id="SM00665">
    <property type="entry name" value="B561"/>
    <property type="match status" value="1"/>
</dbReference>
<evidence type="ECO:0000256" key="8">
    <source>
        <dbReference type="SAM" id="Phobius"/>
    </source>
</evidence>
<dbReference type="InterPro" id="IPR015920">
    <property type="entry name" value="Cellobiose_DH-like_cyt"/>
</dbReference>
<dbReference type="OrthoDB" id="1751210at2759"/>
<evidence type="ECO:0000256" key="4">
    <source>
        <dbReference type="ARBA" id="ARBA00022982"/>
    </source>
</evidence>
<dbReference type="PANTHER" id="PTHR47797">
    <property type="entry name" value="DEHYDROGENASE, PUTATIVE (AFU_ORTHOLOGUE AFUA_8G05805)-RELATED"/>
    <property type="match status" value="1"/>
</dbReference>
<dbReference type="Pfam" id="PF03188">
    <property type="entry name" value="Cytochrom_B561"/>
    <property type="match status" value="1"/>
</dbReference>
<dbReference type="InterPro" id="IPR006593">
    <property type="entry name" value="Cyt_b561/ferric_Rdtase_TM"/>
</dbReference>
<gene>
    <name evidence="10" type="ORF">PSALAMII_LOCUS2835</name>
</gene>
<keyword evidence="4" id="KW-0249">Electron transport</keyword>
<protein>
    <recommendedName>
        <fullName evidence="9">Cytochrome b561 domain-containing protein</fullName>
    </recommendedName>
</protein>
<dbReference type="GO" id="GO:0016020">
    <property type="term" value="C:membrane"/>
    <property type="evidence" value="ECO:0007669"/>
    <property type="project" value="UniProtKB-SubCell"/>
</dbReference>
<proteinExistence type="predicted"/>
<keyword evidence="3 8" id="KW-0812">Transmembrane</keyword>
<evidence type="ECO:0000256" key="3">
    <source>
        <dbReference type="ARBA" id="ARBA00022692"/>
    </source>
</evidence>
<evidence type="ECO:0000259" key="9">
    <source>
        <dbReference type="SMART" id="SM00665"/>
    </source>
</evidence>
<dbReference type="CDD" id="cd09630">
    <property type="entry name" value="CDH_like_cytochrome"/>
    <property type="match status" value="1"/>
</dbReference>
<dbReference type="Gene3D" id="1.20.120.1770">
    <property type="match status" value="1"/>
</dbReference>
<keyword evidence="6 8" id="KW-0472">Membrane</keyword>
<evidence type="ECO:0000256" key="6">
    <source>
        <dbReference type="ARBA" id="ARBA00023136"/>
    </source>
</evidence>
<feature type="transmembrane region" description="Helical" evidence="8">
    <location>
        <begin position="339"/>
        <end position="362"/>
    </location>
</feature>
<keyword evidence="5 8" id="KW-1133">Transmembrane helix</keyword>
<feature type="transmembrane region" description="Helical" evidence="8">
    <location>
        <begin position="216"/>
        <end position="234"/>
    </location>
</feature>
<feature type="transmembrane region" description="Helical" evidence="8">
    <location>
        <begin position="279"/>
        <end position="303"/>
    </location>
</feature>
<evidence type="ECO:0000313" key="10">
    <source>
        <dbReference type="EMBL" id="CAG8341506.1"/>
    </source>
</evidence>
<sequence>MHHNISSNAHDMYLSMTVTRADGSDKGWTAVGTGPSMTGSLMVIVYGEPLSGESPIVSIRTTNGHHQPKLITKEDAGGADIRLLQTRWEPVQDPLSKSSAYIAKVVLVCYSCHLWPGSPIEATATSHPWIWAWNEDQQFSVFAYDAHLRMHKHHAGNGGWGRFYADMSRSINNARKLPSVPSIQPRVRTLGTSDTPMSLHGAWDAVRSRPMVHSHGILMGLAFLLLFPGGVFMIRVPSSQSFRWHSILQLAASACAFAGGTIGLIMTRGKFTSLHQIEGLLILMAVGVQGVLGWAHHLVFLRLKRRTWISHTHIWTGRIILLLGWTNMVSGMAQQGFGMLWMVLVSGIVLGELTGLSLWVWVCNKRKSSVSPPPAEVGYTTFALGEDEDDTCSDAKSDKDEENDPLVTP</sequence>
<evidence type="ECO:0000256" key="5">
    <source>
        <dbReference type="ARBA" id="ARBA00022989"/>
    </source>
</evidence>
<feature type="domain" description="Cytochrome b561" evidence="9">
    <location>
        <begin position="214"/>
        <end position="332"/>
    </location>
</feature>
<dbReference type="Pfam" id="PF16010">
    <property type="entry name" value="CDH-cyt"/>
    <property type="match status" value="1"/>
</dbReference>